<keyword evidence="4" id="KW-0804">Transcription</keyword>
<dbReference type="EMBL" id="SWCJ01000016">
    <property type="protein sequence ID" value="TKB51848.1"/>
    <property type="molecule type" value="Genomic_DNA"/>
</dbReference>
<keyword evidence="1" id="KW-0805">Transcription regulation</keyword>
<dbReference type="OrthoDB" id="9809338at2"/>
<organism evidence="6 7">
    <name type="scientific">Ferrimonas aestuarii</name>
    <dbReference type="NCBI Taxonomy" id="2569539"/>
    <lineage>
        <taxon>Bacteria</taxon>
        <taxon>Pseudomonadati</taxon>
        <taxon>Pseudomonadota</taxon>
        <taxon>Gammaproteobacteria</taxon>
        <taxon>Alteromonadales</taxon>
        <taxon>Ferrimonadaceae</taxon>
        <taxon>Ferrimonas</taxon>
    </lineage>
</organism>
<dbReference type="InterPro" id="IPR018060">
    <property type="entry name" value="HTH_AraC"/>
</dbReference>
<dbReference type="SMART" id="SM00342">
    <property type="entry name" value="HTH_ARAC"/>
    <property type="match status" value="1"/>
</dbReference>
<evidence type="ECO:0000313" key="7">
    <source>
        <dbReference type="Proteomes" id="UP000305675"/>
    </source>
</evidence>
<dbReference type="Gene3D" id="2.60.120.10">
    <property type="entry name" value="Jelly Rolls"/>
    <property type="match status" value="1"/>
</dbReference>
<dbReference type="Gene3D" id="1.10.10.60">
    <property type="entry name" value="Homeodomain-like"/>
    <property type="match status" value="1"/>
</dbReference>
<dbReference type="Pfam" id="PF12833">
    <property type="entry name" value="HTH_18"/>
    <property type="match status" value="1"/>
</dbReference>
<protein>
    <submittedName>
        <fullName evidence="6">Helix-turn-helix domain-containing protein</fullName>
    </submittedName>
</protein>
<accession>A0A4U1BJT3</accession>
<dbReference type="InterPro" id="IPR020449">
    <property type="entry name" value="Tscrpt_reg_AraC-type_HTH"/>
</dbReference>
<evidence type="ECO:0000259" key="5">
    <source>
        <dbReference type="PROSITE" id="PS01124"/>
    </source>
</evidence>
<dbReference type="Pfam" id="PF02311">
    <property type="entry name" value="AraC_binding"/>
    <property type="match status" value="1"/>
</dbReference>
<feature type="domain" description="HTH araC/xylS-type" evidence="5">
    <location>
        <begin position="184"/>
        <end position="282"/>
    </location>
</feature>
<dbReference type="GO" id="GO:0043565">
    <property type="term" value="F:sequence-specific DNA binding"/>
    <property type="evidence" value="ECO:0007669"/>
    <property type="project" value="InterPro"/>
</dbReference>
<dbReference type="PROSITE" id="PS01124">
    <property type="entry name" value="HTH_ARAC_FAMILY_2"/>
    <property type="match status" value="1"/>
</dbReference>
<dbReference type="SUPFAM" id="SSF46689">
    <property type="entry name" value="Homeodomain-like"/>
    <property type="match status" value="1"/>
</dbReference>
<evidence type="ECO:0000256" key="4">
    <source>
        <dbReference type="ARBA" id="ARBA00023163"/>
    </source>
</evidence>
<dbReference type="Proteomes" id="UP000305675">
    <property type="component" value="Unassembled WGS sequence"/>
</dbReference>
<keyword evidence="7" id="KW-1185">Reference proteome</keyword>
<evidence type="ECO:0000256" key="1">
    <source>
        <dbReference type="ARBA" id="ARBA00023015"/>
    </source>
</evidence>
<keyword evidence="2" id="KW-0238">DNA-binding</keyword>
<reference evidence="6 7" key="1">
    <citation type="submission" date="2019-04" db="EMBL/GenBank/DDBJ databases">
        <authorList>
            <person name="Hwang J.C."/>
        </authorList>
    </citation>
    <scope>NUCLEOTIDE SEQUENCE [LARGE SCALE GENOMIC DNA]</scope>
    <source>
        <strain evidence="6 7">IMCC35002</strain>
    </source>
</reference>
<name>A0A4U1BJT3_9GAMM</name>
<dbReference type="InterPro" id="IPR037923">
    <property type="entry name" value="HTH-like"/>
</dbReference>
<dbReference type="PRINTS" id="PR00032">
    <property type="entry name" value="HTHARAC"/>
</dbReference>
<dbReference type="InterPro" id="IPR009057">
    <property type="entry name" value="Homeodomain-like_sf"/>
</dbReference>
<gene>
    <name evidence="6" type="ORF">FCL42_16630</name>
</gene>
<dbReference type="SUPFAM" id="SSF51215">
    <property type="entry name" value="Regulatory protein AraC"/>
    <property type="match status" value="1"/>
</dbReference>
<dbReference type="PANTHER" id="PTHR43280">
    <property type="entry name" value="ARAC-FAMILY TRANSCRIPTIONAL REGULATOR"/>
    <property type="match status" value="1"/>
</dbReference>
<evidence type="ECO:0000256" key="2">
    <source>
        <dbReference type="ARBA" id="ARBA00023125"/>
    </source>
</evidence>
<sequence>MVQYRTGKSDNYGIEVVDLERFRARLNRYNFSPYLPHQVSYFCFIYIETGQGSHQINGVDYPYQDGCVIFINQGQAHAFDANDQPQGKLVNITPNFFSEVAANFRNSYFVPFHLSLAHQPVVQLPELLNQSCQTLLRESSVAITHAKDDPVVVQLLFSALLTKLAAHRREHSLNINDTQRHRFNGFLNLVEQQFSHNREAKDYANQLHMSFKALNQLCKHCCGQTSKQLIDFRLNLEITRKLSMSGGTIQSIAFELGFDDTTNFVRYFKRHHGVTPTVYRENYQQLALSNIDSNHLTSTPINSP</sequence>
<keyword evidence="3" id="KW-0010">Activator</keyword>
<dbReference type="InterPro" id="IPR014710">
    <property type="entry name" value="RmlC-like_jellyroll"/>
</dbReference>
<evidence type="ECO:0000256" key="3">
    <source>
        <dbReference type="ARBA" id="ARBA00023159"/>
    </source>
</evidence>
<dbReference type="GO" id="GO:0003700">
    <property type="term" value="F:DNA-binding transcription factor activity"/>
    <property type="evidence" value="ECO:0007669"/>
    <property type="project" value="InterPro"/>
</dbReference>
<dbReference type="AlphaFoldDB" id="A0A4U1BJT3"/>
<comment type="caution">
    <text evidence="6">The sequence shown here is derived from an EMBL/GenBank/DDBJ whole genome shotgun (WGS) entry which is preliminary data.</text>
</comment>
<dbReference type="InterPro" id="IPR003313">
    <property type="entry name" value="AraC-bd"/>
</dbReference>
<proteinExistence type="predicted"/>
<dbReference type="RefSeq" id="WP_136864558.1">
    <property type="nucleotide sequence ID" value="NZ_SWCJ01000016.1"/>
</dbReference>
<dbReference type="PANTHER" id="PTHR43280:SF32">
    <property type="entry name" value="TRANSCRIPTIONAL REGULATORY PROTEIN"/>
    <property type="match status" value="1"/>
</dbReference>
<evidence type="ECO:0000313" key="6">
    <source>
        <dbReference type="EMBL" id="TKB51848.1"/>
    </source>
</evidence>